<evidence type="ECO:0000313" key="2">
    <source>
        <dbReference type="Proteomes" id="UP000835052"/>
    </source>
</evidence>
<reference evidence="1" key="1">
    <citation type="submission" date="2020-10" db="EMBL/GenBank/DDBJ databases">
        <authorList>
            <person name="Kikuchi T."/>
        </authorList>
    </citation>
    <scope>NUCLEOTIDE SEQUENCE</scope>
    <source>
        <strain evidence="1">NKZ352</strain>
    </source>
</reference>
<gene>
    <name evidence="1" type="ORF">CAUJ_LOCUS13210</name>
</gene>
<dbReference type="Proteomes" id="UP000835052">
    <property type="component" value="Unassembled WGS sequence"/>
</dbReference>
<comment type="caution">
    <text evidence="1">The sequence shown here is derived from an EMBL/GenBank/DDBJ whole genome shotgun (WGS) entry which is preliminary data.</text>
</comment>
<sequence>MVEPEARGISEVFKANVIPGANNTFQFDEFTGHKLLVYDSSHIRIFKNEVKKKKTPNDFVLEIPLASMQAYGFKDPHTIWLMLNEYSRLAKFNMTLVFFDLKSATAFLDILHWQYRKFNPTETNGKTREENGYVIYGHSTRKVTSPGANSMRFRRRSSGLAQEPIYVVRNRTYTKVRAPVKKKNLLGKVEQRMSTSV</sequence>
<accession>A0A8S1HSZ1</accession>
<dbReference type="AlphaFoldDB" id="A0A8S1HSZ1"/>
<protein>
    <submittedName>
        <fullName evidence="1">Uncharacterized protein</fullName>
    </submittedName>
</protein>
<proteinExistence type="predicted"/>
<evidence type="ECO:0000313" key="1">
    <source>
        <dbReference type="EMBL" id="CAD6197301.1"/>
    </source>
</evidence>
<organism evidence="1 2">
    <name type="scientific">Caenorhabditis auriculariae</name>
    <dbReference type="NCBI Taxonomy" id="2777116"/>
    <lineage>
        <taxon>Eukaryota</taxon>
        <taxon>Metazoa</taxon>
        <taxon>Ecdysozoa</taxon>
        <taxon>Nematoda</taxon>
        <taxon>Chromadorea</taxon>
        <taxon>Rhabditida</taxon>
        <taxon>Rhabditina</taxon>
        <taxon>Rhabditomorpha</taxon>
        <taxon>Rhabditoidea</taxon>
        <taxon>Rhabditidae</taxon>
        <taxon>Peloderinae</taxon>
        <taxon>Caenorhabditis</taxon>
    </lineage>
</organism>
<dbReference type="EMBL" id="CAJGYM010000090">
    <property type="protein sequence ID" value="CAD6197301.1"/>
    <property type="molecule type" value="Genomic_DNA"/>
</dbReference>
<keyword evidence="2" id="KW-1185">Reference proteome</keyword>
<name>A0A8S1HSZ1_9PELO</name>